<feature type="region of interest" description="Disordered" evidence="1">
    <location>
        <begin position="53"/>
        <end position="97"/>
    </location>
</feature>
<dbReference type="AlphaFoldDB" id="F5RHC3"/>
<proteinExistence type="predicted"/>
<accession>F5RHC3</accession>
<gene>
    <name evidence="2" type="ORF">METUNv1_03720</name>
</gene>
<reference evidence="2 3" key="1">
    <citation type="journal article" date="2011" name="J. Bacteriol.">
        <title>Genome sequence of Methyloversatilis universalis FAM5T, a methylotrophic representative of the order Rhodocyclales.</title>
        <authorList>
            <person name="Kittichotirat W."/>
            <person name="Good N.M."/>
            <person name="Hall R."/>
            <person name="Bringel F."/>
            <person name="Lajus A."/>
            <person name="Medigue C."/>
            <person name="Smalley N.E."/>
            <person name="Beck D."/>
            <person name="Bumgarner R."/>
            <person name="Vuilleumier S."/>
            <person name="Kalyuzhnaya M.G."/>
        </authorList>
    </citation>
    <scope>NUCLEOTIDE SEQUENCE [LARGE SCALE GENOMIC DNA]</scope>
    <source>
        <strain evidence="3">ATCC BAA-1314 / JCM 13912 / FAM5</strain>
    </source>
</reference>
<sequence>MITLPVFTWIFMRCYDCAFLWREARLSFAGRVLRPALSGICIECGSIETFERGRAAPGPSGTAGASAPPLTNRGGTVQSHPKPRAGTSWRSRHVRFR</sequence>
<keyword evidence="3" id="KW-1185">Reference proteome</keyword>
<evidence type="ECO:0000313" key="2">
    <source>
        <dbReference type="EMBL" id="EGK69755.1"/>
    </source>
</evidence>
<dbReference type="Proteomes" id="UP000005019">
    <property type="component" value="Unassembled WGS sequence"/>
</dbReference>
<feature type="compositionally biased region" description="Low complexity" evidence="1">
    <location>
        <begin position="55"/>
        <end position="69"/>
    </location>
</feature>
<evidence type="ECO:0000256" key="1">
    <source>
        <dbReference type="SAM" id="MobiDB-lite"/>
    </source>
</evidence>
<dbReference type="STRING" id="1000565.METUNv1_03720"/>
<protein>
    <submittedName>
        <fullName evidence="2">Uncharacterized protein</fullName>
    </submittedName>
</protein>
<dbReference type="EMBL" id="AFHG01000059">
    <property type="protein sequence ID" value="EGK69755.1"/>
    <property type="molecule type" value="Genomic_DNA"/>
</dbReference>
<name>F5RHC3_METUF</name>
<organism evidence="2 3">
    <name type="scientific">Methyloversatilis universalis (strain ATCC BAA-1314 / DSM 25237 / JCM 13912 / CCUG 52030 / FAM5)</name>
    <dbReference type="NCBI Taxonomy" id="1000565"/>
    <lineage>
        <taxon>Bacteria</taxon>
        <taxon>Pseudomonadati</taxon>
        <taxon>Pseudomonadota</taxon>
        <taxon>Betaproteobacteria</taxon>
        <taxon>Nitrosomonadales</taxon>
        <taxon>Sterolibacteriaceae</taxon>
        <taxon>Methyloversatilis</taxon>
    </lineage>
</organism>
<evidence type="ECO:0000313" key="3">
    <source>
        <dbReference type="Proteomes" id="UP000005019"/>
    </source>
</evidence>
<comment type="caution">
    <text evidence="2">The sequence shown here is derived from an EMBL/GenBank/DDBJ whole genome shotgun (WGS) entry which is preliminary data.</text>
</comment>